<dbReference type="EMBL" id="FNFO01000002">
    <property type="protein sequence ID" value="SDK36987.1"/>
    <property type="molecule type" value="Genomic_DNA"/>
</dbReference>
<dbReference type="PANTHER" id="PTHR42655">
    <property type="entry name" value="GLYCOGEN PHOSPHORYLASE"/>
    <property type="match status" value="1"/>
</dbReference>
<evidence type="ECO:0000256" key="1">
    <source>
        <dbReference type="ARBA" id="ARBA00006047"/>
    </source>
</evidence>
<dbReference type="SUPFAM" id="SSF53756">
    <property type="entry name" value="UDP-Glycosyltransferase/glycogen phosphorylase"/>
    <property type="match status" value="1"/>
</dbReference>
<evidence type="ECO:0000313" key="3">
    <source>
        <dbReference type="Proteomes" id="UP000198510"/>
    </source>
</evidence>
<dbReference type="Gene3D" id="3.40.50.2000">
    <property type="entry name" value="Glycogen Phosphorylase B"/>
    <property type="match status" value="2"/>
</dbReference>
<dbReference type="NCBIfam" id="TIGR02094">
    <property type="entry name" value="more_P_ylases"/>
    <property type="match status" value="2"/>
</dbReference>
<dbReference type="GO" id="GO:0030170">
    <property type="term" value="F:pyridoxal phosphate binding"/>
    <property type="evidence" value="ECO:0007669"/>
    <property type="project" value="InterPro"/>
</dbReference>
<dbReference type="InterPro" id="IPR052182">
    <property type="entry name" value="Glycogen/Maltodextrin_Phosph"/>
</dbReference>
<dbReference type="AlphaFoldDB" id="A0A1G9BBX3"/>
<dbReference type="OrthoDB" id="9760804at2"/>
<reference evidence="2 3" key="1">
    <citation type="submission" date="2016-10" db="EMBL/GenBank/DDBJ databases">
        <authorList>
            <person name="de Groot N.N."/>
        </authorList>
    </citation>
    <scope>NUCLEOTIDE SEQUENCE [LARGE SCALE GENOMIC DNA]</scope>
    <source>
        <strain evidence="2 3">DSM 25186</strain>
    </source>
</reference>
<dbReference type="PANTHER" id="PTHR42655:SF1">
    <property type="entry name" value="GLYCOGEN PHOSPHORYLASE"/>
    <property type="match status" value="1"/>
</dbReference>
<dbReference type="InterPro" id="IPR011834">
    <property type="entry name" value="Agluc_phsphrylas"/>
</dbReference>
<keyword evidence="3" id="KW-1185">Reference proteome</keyword>
<dbReference type="GO" id="GO:0005975">
    <property type="term" value="P:carbohydrate metabolic process"/>
    <property type="evidence" value="ECO:0007669"/>
    <property type="project" value="InterPro"/>
</dbReference>
<proteinExistence type="inferred from homology"/>
<evidence type="ECO:0000313" key="2">
    <source>
        <dbReference type="EMBL" id="SDK36987.1"/>
    </source>
</evidence>
<dbReference type="Proteomes" id="UP000198510">
    <property type="component" value="Unassembled WGS sequence"/>
</dbReference>
<dbReference type="GO" id="GO:0008184">
    <property type="term" value="F:glycogen phosphorylase activity"/>
    <property type="evidence" value="ECO:0007669"/>
    <property type="project" value="InterPro"/>
</dbReference>
<gene>
    <name evidence="2" type="ORF">SAMN05421823_102573</name>
</gene>
<dbReference type="Pfam" id="PF00343">
    <property type="entry name" value="Phosphorylase"/>
    <property type="match status" value="1"/>
</dbReference>
<dbReference type="STRING" id="1075417.SAMN05421823_102573"/>
<dbReference type="RefSeq" id="WP_089680340.1">
    <property type="nucleotide sequence ID" value="NZ_FNFO01000002.1"/>
</dbReference>
<accession>A0A1G9BBX3</accession>
<organism evidence="2 3">
    <name type="scientific">Catalinimonas alkaloidigena</name>
    <dbReference type="NCBI Taxonomy" id="1075417"/>
    <lineage>
        <taxon>Bacteria</taxon>
        <taxon>Pseudomonadati</taxon>
        <taxon>Bacteroidota</taxon>
        <taxon>Cytophagia</taxon>
        <taxon>Cytophagales</taxon>
        <taxon>Catalimonadaceae</taxon>
        <taxon>Catalinimonas</taxon>
    </lineage>
</organism>
<sequence>MEFAIHQSLKTYSGGLGFLAGSHMRSAYELKQNMIGIGMLWKYGYYDQVRTEDNTMKVLFRKKYYNFLEDSGIMVPVYVNNHQIYVKALYLRPEVFNTIPMYFLTTDIDENDHLAQTITHRLYDSNTATRIAQNLVLGVGGAKVVDALGGADIYHMNEGHALPLTFHLYQKFGHDLNEVKKRVCFTTHTPEKAGNEEHNIYQLHQMGFFSNLPLEEVRQITGIDTDSFSHSLAALRLCKIANGVSELHGKVSRDMWGENSGIAKIIHITNAQNKTYWADKQLAGNLASGDDEALFHRKKHLKKRLFETVADQTGKIFDKDVLTIVWARRFAEYKRADLIKRDIMRFNRLINNDKYPVQIIWAGKPYPFDYNAISRFDHLVTSSYKTKNTAVLVGYELALSMLLKQGADIWLNTPRRPREASGTSGMTAAMNGAINFSISDGWVPEFAEHGKNAFIIPPTDPTLPIDQQDTNDYENLMGILENEILPLYYDRPKEWEKLVKRSMLEVTPRFDSNRMADEYYELMYDYHE</sequence>
<comment type="similarity">
    <text evidence="1">Belongs to the glycogen phosphorylase family.</text>
</comment>
<name>A0A1G9BBX3_9BACT</name>
<protein>
    <submittedName>
        <fullName evidence="2">Starch phosphorylase</fullName>
    </submittedName>
</protein>
<dbReference type="InterPro" id="IPR000811">
    <property type="entry name" value="Glyco_trans_35"/>
</dbReference>